<evidence type="ECO:0000313" key="4">
    <source>
        <dbReference type="EMBL" id="QDV07195.1"/>
    </source>
</evidence>
<feature type="chain" id="PRO_5021786355" description="Right handed beta helix domain-containing protein" evidence="3">
    <location>
        <begin position="24"/>
        <end position="583"/>
    </location>
</feature>
<feature type="compositionally biased region" description="Basic and acidic residues" evidence="2">
    <location>
        <begin position="164"/>
        <end position="174"/>
    </location>
</feature>
<protein>
    <recommendedName>
        <fullName evidence="6">Right handed beta helix domain-containing protein</fullName>
    </recommendedName>
</protein>
<keyword evidence="3" id="KW-0732">Signal</keyword>
<evidence type="ECO:0000256" key="2">
    <source>
        <dbReference type="SAM" id="MobiDB-lite"/>
    </source>
</evidence>
<dbReference type="Proteomes" id="UP000320390">
    <property type="component" value="Chromosome"/>
</dbReference>
<reference evidence="4 5" key="1">
    <citation type="submission" date="2019-02" db="EMBL/GenBank/DDBJ databases">
        <title>Deep-cultivation of Planctomycetes and their phenomic and genomic characterization uncovers novel biology.</title>
        <authorList>
            <person name="Wiegand S."/>
            <person name="Jogler M."/>
            <person name="Boedeker C."/>
            <person name="Pinto D."/>
            <person name="Vollmers J."/>
            <person name="Rivas-Marin E."/>
            <person name="Kohn T."/>
            <person name="Peeters S.H."/>
            <person name="Heuer A."/>
            <person name="Rast P."/>
            <person name="Oberbeckmann S."/>
            <person name="Bunk B."/>
            <person name="Jeske O."/>
            <person name="Meyerdierks A."/>
            <person name="Storesund J.E."/>
            <person name="Kallscheuer N."/>
            <person name="Luecker S."/>
            <person name="Lage O.M."/>
            <person name="Pohl T."/>
            <person name="Merkel B.J."/>
            <person name="Hornburger P."/>
            <person name="Mueller R.-W."/>
            <person name="Bruemmer F."/>
            <person name="Labrenz M."/>
            <person name="Spormann A.M."/>
            <person name="Op den Camp H."/>
            <person name="Overmann J."/>
            <person name="Amann R."/>
            <person name="Jetten M.S.M."/>
            <person name="Mascher T."/>
            <person name="Medema M.H."/>
            <person name="Devos D.P."/>
            <person name="Kaster A.-K."/>
            <person name="Ovreas L."/>
            <person name="Rohde M."/>
            <person name="Galperin M.Y."/>
            <person name="Jogler C."/>
        </authorList>
    </citation>
    <scope>NUCLEOTIDE SEQUENCE [LARGE SCALE GENOMIC DNA]</scope>
    <source>
        <strain evidence="4 5">Poly30</strain>
    </source>
</reference>
<dbReference type="InterPro" id="IPR011050">
    <property type="entry name" value="Pectin_lyase_fold/virulence"/>
</dbReference>
<feature type="region of interest" description="Disordered" evidence="2">
    <location>
        <begin position="193"/>
        <end position="212"/>
    </location>
</feature>
<evidence type="ECO:0000313" key="5">
    <source>
        <dbReference type="Proteomes" id="UP000320390"/>
    </source>
</evidence>
<evidence type="ECO:0000256" key="3">
    <source>
        <dbReference type="SAM" id="SignalP"/>
    </source>
</evidence>
<dbReference type="AlphaFoldDB" id="A0A518ET02"/>
<keyword evidence="5" id="KW-1185">Reference proteome</keyword>
<name>A0A518ET02_9BACT</name>
<dbReference type="EMBL" id="CP036434">
    <property type="protein sequence ID" value="QDV07195.1"/>
    <property type="molecule type" value="Genomic_DNA"/>
</dbReference>
<feature type="signal peptide" evidence="3">
    <location>
        <begin position="1"/>
        <end position="23"/>
    </location>
</feature>
<feature type="compositionally biased region" description="Basic and acidic residues" evidence="2">
    <location>
        <begin position="121"/>
        <end position="142"/>
    </location>
</feature>
<dbReference type="SUPFAM" id="SSF51126">
    <property type="entry name" value="Pectin lyase-like"/>
    <property type="match status" value="1"/>
</dbReference>
<feature type="coiled-coil region" evidence="1">
    <location>
        <begin position="47"/>
        <end position="95"/>
    </location>
</feature>
<keyword evidence="1" id="KW-0175">Coiled coil</keyword>
<dbReference type="RefSeq" id="WP_145198045.1">
    <property type="nucleotide sequence ID" value="NZ_CP036434.1"/>
</dbReference>
<organism evidence="4 5">
    <name type="scientific">Saltatorellus ferox</name>
    <dbReference type="NCBI Taxonomy" id="2528018"/>
    <lineage>
        <taxon>Bacteria</taxon>
        <taxon>Pseudomonadati</taxon>
        <taxon>Planctomycetota</taxon>
        <taxon>Planctomycetia</taxon>
        <taxon>Planctomycetia incertae sedis</taxon>
        <taxon>Saltatorellus</taxon>
    </lineage>
</organism>
<evidence type="ECO:0008006" key="6">
    <source>
        <dbReference type="Google" id="ProtNLM"/>
    </source>
</evidence>
<sequence precursor="true">MRYLWNPLIASLCLAGSAAGATAPTAPATQARPARVVSAGSVQERAAQEAEASATDLEAVATRLEALAKEATLAAREARAKAIEARRRADGARKSALQLNPAASGEAPQLGQVPGSILRAAEEREVERTRELDGGASREAETQPRSGARRRGDEGDDTQVKAIPIERDKHAAATRTADENKAMYFKLLRSKHDAGPPKTVRQETFTFPPGAAPDMADFDIRAKWQWGINVARGQGNFQGPGAASLSKSGHIDLARLLVHPDTNVPDHGGMKWGLRRYNLGDSTVVDCDFADIPLEHGIYDNLSGHGLYQGNTFHHLGGQAIQIAYRDQSYEQYKADNLPFRGKPLLILENNHAADCGQHASRSGFTWTFFDYGTHEFPSTIILRNCTSVHAWDFTRTSGGQTVQPDHPQAMRSPGGLMVHQFQHAKEQKKGEPVTYANEFVVIDNCLFDHTLNGNPIMAIRGAETILIEDSCFLSREGRGRYVDIDDQPDRPSGRVILENCVSPPEAEVFLRIRGKEVMSMNCPGQRIEIDVTTLERTVGEPQDDEIVDLQSPLRDRRPPPGITAQPSGVITDLAALESQRAR</sequence>
<proteinExistence type="predicted"/>
<evidence type="ECO:0000256" key="1">
    <source>
        <dbReference type="SAM" id="Coils"/>
    </source>
</evidence>
<gene>
    <name evidence="4" type="ORF">Poly30_27140</name>
</gene>
<feature type="region of interest" description="Disordered" evidence="2">
    <location>
        <begin position="121"/>
        <end position="174"/>
    </location>
</feature>
<feature type="region of interest" description="Disordered" evidence="2">
    <location>
        <begin position="540"/>
        <end position="572"/>
    </location>
</feature>
<accession>A0A518ET02</accession>